<evidence type="ECO:0000313" key="2">
    <source>
        <dbReference type="Proteomes" id="UP000504636"/>
    </source>
</evidence>
<dbReference type="EMBL" id="MU003714">
    <property type="protein sequence ID" value="KAF2804257.1"/>
    <property type="molecule type" value="Genomic_DNA"/>
</dbReference>
<reference evidence="3" key="2">
    <citation type="submission" date="2020-04" db="EMBL/GenBank/DDBJ databases">
        <authorList>
            <consortium name="NCBI Genome Project"/>
        </authorList>
    </citation>
    <scope>NUCLEOTIDE SEQUENCE</scope>
    <source>
        <strain evidence="3">CBS 304.34</strain>
    </source>
</reference>
<organism evidence="1">
    <name type="scientific">Mytilinidion resinicola</name>
    <dbReference type="NCBI Taxonomy" id="574789"/>
    <lineage>
        <taxon>Eukaryota</taxon>
        <taxon>Fungi</taxon>
        <taxon>Dikarya</taxon>
        <taxon>Ascomycota</taxon>
        <taxon>Pezizomycotina</taxon>
        <taxon>Dothideomycetes</taxon>
        <taxon>Pleosporomycetidae</taxon>
        <taxon>Mytilinidiales</taxon>
        <taxon>Mytilinidiaceae</taxon>
        <taxon>Mytilinidion</taxon>
    </lineage>
</organism>
<dbReference type="RefSeq" id="XP_033571221.1">
    <property type="nucleotide sequence ID" value="XM_033726069.1"/>
</dbReference>
<reference evidence="3" key="3">
    <citation type="submission" date="2025-04" db="UniProtKB">
        <authorList>
            <consortium name="RefSeq"/>
        </authorList>
    </citation>
    <scope>IDENTIFICATION</scope>
    <source>
        <strain evidence="3">CBS 304.34</strain>
    </source>
</reference>
<proteinExistence type="predicted"/>
<protein>
    <submittedName>
        <fullName evidence="1 3">Uncharacterized protein</fullName>
    </submittedName>
</protein>
<accession>A0A6A6Y8V5</accession>
<dbReference type="GeneID" id="54466962"/>
<name>A0A6A6Y8V5_9PEZI</name>
<dbReference type="Proteomes" id="UP000504636">
    <property type="component" value="Unplaced"/>
</dbReference>
<reference evidence="1 3" key="1">
    <citation type="journal article" date="2020" name="Stud. Mycol.">
        <title>101 Dothideomycetes genomes: a test case for predicting lifestyles and emergence of pathogens.</title>
        <authorList>
            <person name="Haridas S."/>
            <person name="Albert R."/>
            <person name="Binder M."/>
            <person name="Bloem J."/>
            <person name="Labutti K."/>
            <person name="Salamov A."/>
            <person name="Andreopoulos B."/>
            <person name="Baker S."/>
            <person name="Barry K."/>
            <person name="Bills G."/>
            <person name="Bluhm B."/>
            <person name="Cannon C."/>
            <person name="Castanera R."/>
            <person name="Culley D."/>
            <person name="Daum C."/>
            <person name="Ezra D."/>
            <person name="Gonzalez J."/>
            <person name="Henrissat B."/>
            <person name="Kuo A."/>
            <person name="Liang C."/>
            <person name="Lipzen A."/>
            <person name="Lutzoni F."/>
            <person name="Magnuson J."/>
            <person name="Mondo S."/>
            <person name="Nolan M."/>
            <person name="Ohm R."/>
            <person name="Pangilinan J."/>
            <person name="Park H.-J."/>
            <person name="Ramirez L."/>
            <person name="Alfaro M."/>
            <person name="Sun H."/>
            <person name="Tritt A."/>
            <person name="Yoshinaga Y."/>
            <person name="Zwiers L.-H."/>
            <person name="Turgeon B."/>
            <person name="Goodwin S."/>
            <person name="Spatafora J."/>
            <person name="Crous P."/>
            <person name="Grigoriev I."/>
        </authorList>
    </citation>
    <scope>NUCLEOTIDE SEQUENCE</scope>
    <source>
        <strain evidence="1 3">CBS 304.34</strain>
    </source>
</reference>
<keyword evidence="2" id="KW-1185">Reference proteome</keyword>
<sequence>MPTLITLPAELRQQIIKDLFSVKLNEKGTHIMNSLDGVCKILQDDISASEKTWLPDSTTDILIEDEDGMELLEAAKKHFSKLPVASATGKVWPGITDIRVPFFHGDIEHRWARWAPPKDRNAHVNPMRWFQGNLRLDLVYMAQAPPTVKRIKIDFTMPPKSLKFLEECGPGGAYVPENEDPDDLWFEYQAPYWVKTDEGFRYFYPRAGVPVEFVGTLPESQVPVVLMLLEGNTAGLLRRRHTYLARTFLKDAVSEEMWDELEVKNELGEKQWRAASMAAMGEANVVCIQGSSITRNP</sequence>
<dbReference type="AlphaFoldDB" id="A0A6A6Y8V5"/>
<evidence type="ECO:0000313" key="1">
    <source>
        <dbReference type="EMBL" id="KAF2804257.1"/>
    </source>
</evidence>
<gene>
    <name evidence="1 3" type="ORF">BDZ99DRAFT_525852</name>
</gene>
<evidence type="ECO:0000313" key="3">
    <source>
        <dbReference type="RefSeq" id="XP_033571221.1"/>
    </source>
</evidence>